<reference evidence="3 4" key="1">
    <citation type="journal article" date="2014" name="PLoS Genet.">
        <title>Phylogenetically driven sequencing of extremely halophilic archaea reveals strategies for static and dynamic osmo-response.</title>
        <authorList>
            <person name="Becker E.A."/>
            <person name="Seitzer P.M."/>
            <person name="Tritt A."/>
            <person name="Larsen D."/>
            <person name="Krusor M."/>
            <person name="Yao A.I."/>
            <person name="Wu D."/>
            <person name="Madern D."/>
            <person name="Eisen J.A."/>
            <person name="Darling A.E."/>
            <person name="Facciotti M.T."/>
        </authorList>
    </citation>
    <scope>NUCLEOTIDE SEQUENCE [LARGE SCALE GENOMIC DNA]</scope>
    <source>
        <strain evidence="3 4">DSM 12281</strain>
    </source>
</reference>
<evidence type="ECO:0000313" key="4">
    <source>
        <dbReference type="Proteomes" id="UP000011648"/>
    </source>
</evidence>
<dbReference type="InterPro" id="IPR028082">
    <property type="entry name" value="Peripla_BP_I"/>
</dbReference>
<evidence type="ECO:0000313" key="3">
    <source>
        <dbReference type="EMBL" id="ELY94066.1"/>
    </source>
</evidence>
<dbReference type="PANTHER" id="PTHR30483:SF6">
    <property type="entry name" value="PERIPLASMIC BINDING PROTEIN OF ABC TRANSPORTER FOR NATURAL AMINO ACIDS"/>
    <property type="match status" value="1"/>
</dbReference>
<dbReference type="STRING" id="1230458.C484_06569"/>
<dbReference type="PATRIC" id="fig|1230458.4.peg.1331"/>
<evidence type="ECO:0000256" key="1">
    <source>
        <dbReference type="ARBA" id="ARBA00022729"/>
    </source>
</evidence>
<dbReference type="Pfam" id="PF13458">
    <property type="entry name" value="Peripla_BP_6"/>
    <property type="match status" value="1"/>
</dbReference>
<protein>
    <submittedName>
        <fullName evidence="3">Extracellular ligand-binding receptor</fullName>
    </submittedName>
</protein>
<dbReference type="EMBL" id="AOIL01000018">
    <property type="protein sequence ID" value="ELY94066.1"/>
    <property type="molecule type" value="Genomic_DNA"/>
</dbReference>
<dbReference type="PANTHER" id="PTHR30483">
    <property type="entry name" value="LEUCINE-SPECIFIC-BINDING PROTEIN"/>
    <property type="match status" value="1"/>
</dbReference>
<dbReference type="CDD" id="cd06346">
    <property type="entry name" value="PBP1_ABC_ligand_binding-like"/>
    <property type="match status" value="1"/>
</dbReference>
<accession>M0A6U0</accession>
<dbReference type="InterPro" id="IPR028081">
    <property type="entry name" value="Leu-bd"/>
</dbReference>
<comment type="caution">
    <text evidence="3">The sequence shown here is derived from an EMBL/GenBank/DDBJ whole genome shotgun (WGS) entry which is preliminary data.</text>
</comment>
<dbReference type="Gene3D" id="3.40.50.2300">
    <property type="match status" value="2"/>
</dbReference>
<proteinExistence type="predicted"/>
<evidence type="ECO:0000259" key="2">
    <source>
        <dbReference type="Pfam" id="PF13458"/>
    </source>
</evidence>
<feature type="domain" description="Leucine-binding protein" evidence="2">
    <location>
        <begin position="18"/>
        <end position="328"/>
    </location>
</feature>
<dbReference type="AlphaFoldDB" id="M0A6U0"/>
<sequence length="394" mass="41352">MLGTDEQADDSVGGTDRTLKLGILSPLSGGLEGIGTATRDAALLPIERFEDETDLSIDYQVGDTETSPSAGVQSANDLVNAGYPMVNGPLASDVTLQATQQVLIPYRVVNCSAGATSPTITSVNDAGLSFRTALSDSLQAVALAEQAVADFGAESAASLYVDNDYGWQLTQSFSQAFESERDGTVTAKVAVTEGADSYDDALDTALADDPDLLVVIGYPDTGAQLFDDLADRGARDDVDVLVTEGMQESTLHERTEHSLDGIRGTAPLASGPGYDEFSEQYVDAYDEEPGLFTAHSYDASAVLLLANAYAGQNDGTAIRNAMRSVTYTPGETITPASLAEGLERAAQGENVAYEGASSSVTFDENGDVMGANFSYWEFDEQADGGITELEQVSA</sequence>
<gene>
    <name evidence="3" type="ORF">C484_06569</name>
</gene>
<keyword evidence="3" id="KW-0675">Receptor</keyword>
<name>M0A6U0_9EURY</name>
<keyword evidence="4" id="KW-1185">Reference proteome</keyword>
<dbReference type="InterPro" id="IPR051010">
    <property type="entry name" value="BCAA_transport"/>
</dbReference>
<dbReference type="Proteomes" id="UP000011648">
    <property type="component" value="Unassembled WGS sequence"/>
</dbReference>
<keyword evidence="1" id="KW-0732">Signal</keyword>
<organism evidence="3 4">
    <name type="scientific">Natrialba taiwanensis DSM 12281</name>
    <dbReference type="NCBI Taxonomy" id="1230458"/>
    <lineage>
        <taxon>Archaea</taxon>
        <taxon>Methanobacteriati</taxon>
        <taxon>Methanobacteriota</taxon>
        <taxon>Stenosarchaea group</taxon>
        <taxon>Halobacteria</taxon>
        <taxon>Halobacteriales</taxon>
        <taxon>Natrialbaceae</taxon>
        <taxon>Natrialba</taxon>
    </lineage>
</organism>
<dbReference type="SUPFAM" id="SSF53822">
    <property type="entry name" value="Periplasmic binding protein-like I"/>
    <property type="match status" value="1"/>
</dbReference>